<dbReference type="Gene3D" id="3.40.190.290">
    <property type="match status" value="1"/>
</dbReference>
<dbReference type="InterPro" id="IPR036388">
    <property type="entry name" value="WH-like_DNA-bd_sf"/>
</dbReference>
<evidence type="ECO:0000256" key="4">
    <source>
        <dbReference type="ARBA" id="ARBA00023163"/>
    </source>
</evidence>
<keyword evidence="3" id="KW-0238">DNA-binding</keyword>
<accession>A0ABW5EBS0</accession>
<dbReference type="PROSITE" id="PS50931">
    <property type="entry name" value="HTH_LYSR"/>
    <property type="match status" value="1"/>
</dbReference>
<dbReference type="PANTHER" id="PTHR30537:SF5">
    <property type="entry name" value="HTH-TYPE TRANSCRIPTIONAL ACTIVATOR TTDR-RELATED"/>
    <property type="match status" value="1"/>
</dbReference>
<dbReference type="InterPro" id="IPR058163">
    <property type="entry name" value="LysR-type_TF_proteobact-type"/>
</dbReference>
<dbReference type="SUPFAM" id="SSF53850">
    <property type="entry name" value="Periplasmic binding protein-like II"/>
    <property type="match status" value="1"/>
</dbReference>
<evidence type="ECO:0000259" key="5">
    <source>
        <dbReference type="PROSITE" id="PS50931"/>
    </source>
</evidence>
<dbReference type="EMBL" id="JBHUJD010000013">
    <property type="protein sequence ID" value="MFD2311006.1"/>
    <property type="molecule type" value="Genomic_DNA"/>
</dbReference>
<dbReference type="SUPFAM" id="SSF46785">
    <property type="entry name" value="Winged helix' DNA-binding domain"/>
    <property type="match status" value="1"/>
</dbReference>
<dbReference type="Proteomes" id="UP001597425">
    <property type="component" value="Unassembled WGS sequence"/>
</dbReference>
<evidence type="ECO:0000313" key="7">
    <source>
        <dbReference type="Proteomes" id="UP001597425"/>
    </source>
</evidence>
<dbReference type="InterPro" id="IPR000847">
    <property type="entry name" value="LysR_HTH_N"/>
</dbReference>
<dbReference type="Pfam" id="PF00126">
    <property type="entry name" value="HTH_1"/>
    <property type="match status" value="1"/>
</dbReference>
<comment type="caution">
    <text evidence="6">The sequence shown here is derived from an EMBL/GenBank/DDBJ whole genome shotgun (WGS) entry which is preliminary data.</text>
</comment>
<sequence length="292" mass="32292">MEQSPLDMNGMAVFVAVAETGSLTAAGRQLNLPKATVSRRLKSYEAVLGVTLFRRSTRSLSLTDMGQRHLQRIRPLVHEAREAVTEVREQREAPSGLVRISTSVIFGEHYLAPVIWNLARSYPNLRFDLVLTNALVDIVREGIDFAIRMGEPEDSELIGRVIGRARQLLVASPDCMAQYPVPESIADLDHLPTIVSSSGRRHWSFANGEVYRCNWKVSAGSIGASLDACLHGLGVTLVPETMARPHLESGALVRVLADCPLREVPITLLYPRMRHQSMLTRVLVDALKDVPL</sequence>
<dbReference type="CDD" id="cd08422">
    <property type="entry name" value="PBP2_CrgA_like"/>
    <property type="match status" value="1"/>
</dbReference>
<feature type="domain" description="HTH lysR-type" evidence="5">
    <location>
        <begin position="6"/>
        <end position="63"/>
    </location>
</feature>
<dbReference type="RefSeq" id="WP_265721581.1">
    <property type="nucleotide sequence ID" value="NZ_JAPIVK010000012.1"/>
</dbReference>
<keyword evidence="7" id="KW-1185">Reference proteome</keyword>
<comment type="similarity">
    <text evidence="1">Belongs to the LysR transcriptional regulatory family.</text>
</comment>
<name>A0ABW5EBS0_9GAMM</name>
<reference evidence="7" key="1">
    <citation type="journal article" date="2019" name="Int. J. Syst. Evol. Microbiol.">
        <title>The Global Catalogue of Microorganisms (GCM) 10K type strain sequencing project: providing services to taxonomists for standard genome sequencing and annotation.</title>
        <authorList>
            <consortium name="The Broad Institute Genomics Platform"/>
            <consortium name="The Broad Institute Genome Sequencing Center for Infectious Disease"/>
            <person name="Wu L."/>
            <person name="Ma J."/>
        </authorList>
    </citation>
    <scope>NUCLEOTIDE SEQUENCE [LARGE SCALE GENOMIC DNA]</scope>
    <source>
        <strain evidence="7">KCTC 12848</strain>
    </source>
</reference>
<dbReference type="PANTHER" id="PTHR30537">
    <property type="entry name" value="HTH-TYPE TRANSCRIPTIONAL REGULATOR"/>
    <property type="match status" value="1"/>
</dbReference>
<evidence type="ECO:0000256" key="3">
    <source>
        <dbReference type="ARBA" id="ARBA00023125"/>
    </source>
</evidence>
<dbReference type="InterPro" id="IPR005119">
    <property type="entry name" value="LysR_subst-bd"/>
</dbReference>
<evidence type="ECO:0000256" key="2">
    <source>
        <dbReference type="ARBA" id="ARBA00023015"/>
    </source>
</evidence>
<dbReference type="Pfam" id="PF03466">
    <property type="entry name" value="LysR_substrate"/>
    <property type="match status" value="1"/>
</dbReference>
<dbReference type="Gene3D" id="1.10.10.10">
    <property type="entry name" value="Winged helix-like DNA-binding domain superfamily/Winged helix DNA-binding domain"/>
    <property type="match status" value="1"/>
</dbReference>
<keyword evidence="2" id="KW-0805">Transcription regulation</keyword>
<evidence type="ECO:0000313" key="6">
    <source>
        <dbReference type="EMBL" id="MFD2311006.1"/>
    </source>
</evidence>
<dbReference type="InterPro" id="IPR036390">
    <property type="entry name" value="WH_DNA-bd_sf"/>
</dbReference>
<evidence type="ECO:0000256" key="1">
    <source>
        <dbReference type="ARBA" id="ARBA00009437"/>
    </source>
</evidence>
<organism evidence="6 7">
    <name type="scientific">Microbulbifer halophilus</name>
    <dbReference type="NCBI Taxonomy" id="453963"/>
    <lineage>
        <taxon>Bacteria</taxon>
        <taxon>Pseudomonadati</taxon>
        <taxon>Pseudomonadota</taxon>
        <taxon>Gammaproteobacteria</taxon>
        <taxon>Cellvibrionales</taxon>
        <taxon>Microbulbiferaceae</taxon>
        <taxon>Microbulbifer</taxon>
    </lineage>
</organism>
<protein>
    <submittedName>
        <fullName evidence="6">LysR family transcriptional regulator</fullName>
    </submittedName>
</protein>
<proteinExistence type="inferred from homology"/>
<keyword evidence="4" id="KW-0804">Transcription</keyword>
<gene>
    <name evidence="6" type="ORF">ACFSKX_11325</name>
</gene>